<feature type="region of interest" description="Disordered" evidence="1">
    <location>
        <begin position="1"/>
        <end position="28"/>
    </location>
</feature>
<name>A0A8T0JPU5_PHAAN</name>
<dbReference type="AlphaFoldDB" id="A0A8T0JPU5"/>
<evidence type="ECO:0000313" key="3">
    <source>
        <dbReference type="Proteomes" id="UP000743370"/>
    </source>
</evidence>
<sequence>MNPNAKVEGTQEGQAIEKKGSNGKPNGLWMKEKRVGILCISDLEKTKQNKEDENNKGMNRIGFCVKYCHVCYIKGHSITSENSGSWPYNISHEKLLLLLTLQKAKNFRQTRAKGYAYFCNVSEKYIKASVCKSTCIFIFLSSKIPTGDSRKFHRGTDYPPKMIKSCTSLSVDNQREHVQQH</sequence>
<protein>
    <submittedName>
        <fullName evidence="2">Uncharacterized protein</fullName>
    </submittedName>
</protein>
<accession>A0A8T0JPU5</accession>
<proteinExistence type="predicted"/>
<evidence type="ECO:0000313" key="2">
    <source>
        <dbReference type="EMBL" id="KAG2380265.1"/>
    </source>
</evidence>
<evidence type="ECO:0000256" key="1">
    <source>
        <dbReference type="SAM" id="MobiDB-lite"/>
    </source>
</evidence>
<dbReference type="Proteomes" id="UP000743370">
    <property type="component" value="Unassembled WGS sequence"/>
</dbReference>
<comment type="caution">
    <text evidence="2">The sequence shown here is derived from an EMBL/GenBank/DDBJ whole genome shotgun (WGS) entry which is preliminary data.</text>
</comment>
<gene>
    <name evidence="2" type="ORF">HKW66_Vig0170440</name>
</gene>
<organism evidence="2 3">
    <name type="scientific">Phaseolus angularis</name>
    <name type="common">Azuki bean</name>
    <name type="synonym">Vigna angularis</name>
    <dbReference type="NCBI Taxonomy" id="3914"/>
    <lineage>
        <taxon>Eukaryota</taxon>
        <taxon>Viridiplantae</taxon>
        <taxon>Streptophyta</taxon>
        <taxon>Embryophyta</taxon>
        <taxon>Tracheophyta</taxon>
        <taxon>Spermatophyta</taxon>
        <taxon>Magnoliopsida</taxon>
        <taxon>eudicotyledons</taxon>
        <taxon>Gunneridae</taxon>
        <taxon>Pentapetalae</taxon>
        <taxon>rosids</taxon>
        <taxon>fabids</taxon>
        <taxon>Fabales</taxon>
        <taxon>Fabaceae</taxon>
        <taxon>Papilionoideae</taxon>
        <taxon>50 kb inversion clade</taxon>
        <taxon>NPAAA clade</taxon>
        <taxon>indigoferoid/millettioid clade</taxon>
        <taxon>Phaseoleae</taxon>
        <taxon>Vigna</taxon>
    </lineage>
</organism>
<reference evidence="2 3" key="1">
    <citation type="submission" date="2020-05" db="EMBL/GenBank/DDBJ databases">
        <title>Vigna angularis (adzuki bean) Var. LongXiaoDou No. 4 denovo assembly.</title>
        <authorList>
            <person name="Xiang H."/>
        </authorList>
    </citation>
    <scope>NUCLEOTIDE SEQUENCE [LARGE SCALE GENOMIC DNA]</scope>
    <source>
        <tissue evidence="2">Leaf</tissue>
    </source>
</reference>
<dbReference type="EMBL" id="JABFOF010000009">
    <property type="protein sequence ID" value="KAG2380265.1"/>
    <property type="molecule type" value="Genomic_DNA"/>
</dbReference>